<evidence type="ECO:0008006" key="5">
    <source>
        <dbReference type="Google" id="ProtNLM"/>
    </source>
</evidence>
<dbReference type="SUPFAM" id="SSF63817">
    <property type="entry name" value="Sortase"/>
    <property type="match status" value="1"/>
</dbReference>
<name>A0A2W5ZBV6_9BACT</name>
<dbReference type="GO" id="GO:0016787">
    <property type="term" value="F:hydrolase activity"/>
    <property type="evidence" value="ECO:0007669"/>
    <property type="project" value="UniProtKB-KW"/>
</dbReference>
<evidence type="ECO:0000313" key="3">
    <source>
        <dbReference type="EMBL" id="PZR80375.1"/>
    </source>
</evidence>
<dbReference type="AlphaFoldDB" id="A0A2W5ZBV6"/>
<proteinExistence type="predicted"/>
<keyword evidence="2" id="KW-1133">Transmembrane helix</keyword>
<dbReference type="Pfam" id="PF04203">
    <property type="entry name" value="Sortase"/>
    <property type="match status" value="1"/>
</dbReference>
<organism evidence="3 4">
    <name type="scientific">Candidatus Aeolococcus gillhamiae</name>
    <dbReference type="NCBI Taxonomy" id="3127015"/>
    <lineage>
        <taxon>Bacteria</taxon>
        <taxon>Bacillati</taxon>
        <taxon>Candidatus Dormiibacterota</taxon>
        <taxon>Candidatus Dormibacteria</taxon>
        <taxon>Candidatus Aeolococcales</taxon>
        <taxon>Candidatus Aeolococcaceae</taxon>
        <taxon>Candidatus Aeolococcus</taxon>
    </lineage>
</organism>
<evidence type="ECO:0000256" key="1">
    <source>
        <dbReference type="ARBA" id="ARBA00022801"/>
    </source>
</evidence>
<dbReference type="InterPro" id="IPR005754">
    <property type="entry name" value="Sortase"/>
</dbReference>
<gene>
    <name evidence="3" type="ORF">DLM65_08030</name>
</gene>
<dbReference type="InterPro" id="IPR023365">
    <property type="entry name" value="Sortase_dom-sf"/>
</dbReference>
<evidence type="ECO:0000256" key="2">
    <source>
        <dbReference type="SAM" id="Phobius"/>
    </source>
</evidence>
<keyword evidence="2" id="KW-0812">Transmembrane</keyword>
<sequence>MADEGRPEIEWRFGPGSKRAPAWVRWTRRVVALGGLAAAVVGIVFAIQFMHTPALLLDQPSDPINAYAASHSASPSPPDVPRTGLWIEVASLGIALPIRDGDGSDTIPDWVALHYPGTADPGNGGNSYLYAHGLRGMFGTLLYARTNQEVVLHNYTTGVLRTLHISRVVGRTAWNDTSWITEFSPVPLLTLQTCVGADIHSDRWIVQAA</sequence>
<dbReference type="Gene3D" id="2.40.260.10">
    <property type="entry name" value="Sortase"/>
    <property type="match status" value="1"/>
</dbReference>
<comment type="caution">
    <text evidence="3">The sequence shown here is derived from an EMBL/GenBank/DDBJ whole genome shotgun (WGS) entry which is preliminary data.</text>
</comment>
<protein>
    <recommendedName>
        <fullName evidence="5">Sortase</fullName>
    </recommendedName>
</protein>
<dbReference type="Proteomes" id="UP000248724">
    <property type="component" value="Unassembled WGS sequence"/>
</dbReference>
<reference evidence="3 4" key="1">
    <citation type="journal article" date="2017" name="Nature">
        <title>Atmospheric trace gases support primary production in Antarctic desert surface soil.</title>
        <authorList>
            <person name="Ji M."/>
            <person name="Greening C."/>
            <person name="Vanwonterghem I."/>
            <person name="Carere C.R."/>
            <person name="Bay S.K."/>
            <person name="Steen J.A."/>
            <person name="Montgomery K."/>
            <person name="Lines T."/>
            <person name="Beardall J."/>
            <person name="van Dorst J."/>
            <person name="Snape I."/>
            <person name="Stott M.B."/>
            <person name="Hugenholtz P."/>
            <person name="Ferrari B.C."/>
        </authorList>
    </citation>
    <scope>NUCLEOTIDE SEQUENCE [LARGE SCALE GENOMIC DNA]</scope>
    <source>
        <strain evidence="3">RRmetagenome_bin12</strain>
    </source>
</reference>
<evidence type="ECO:0000313" key="4">
    <source>
        <dbReference type="Proteomes" id="UP000248724"/>
    </source>
</evidence>
<accession>A0A2W5ZBV6</accession>
<feature type="transmembrane region" description="Helical" evidence="2">
    <location>
        <begin position="30"/>
        <end position="50"/>
    </location>
</feature>
<keyword evidence="2" id="KW-0472">Membrane</keyword>
<keyword evidence="1" id="KW-0378">Hydrolase</keyword>
<dbReference type="EMBL" id="QHBU01000153">
    <property type="protein sequence ID" value="PZR80375.1"/>
    <property type="molecule type" value="Genomic_DNA"/>
</dbReference>